<dbReference type="PANTHER" id="PTHR30012:SF0">
    <property type="entry name" value="TYPE II SECRETION SYSTEM PROTEIN F-RELATED"/>
    <property type="match status" value="1"/>
</dbReference>
<dbReference type="InterPro" id="IPR018076">
    <property type="entry name" value="T2SS_GspF_dom"/>
</dbReference>
<protein>
    <submittedName>
        <fullName evidence="9">Type II secretion system F family protein</fullName>
    </submittedName>
</protein>
<dbReference type="InterPro" id="IPR003004">
    <property type="entry name" value="GspF/PilC"/>
</dbReference>
<feature type="non-terminal residue" evidence="9">
    <location>
        <position position="1"/>
    </location>
</feature>
<reference evidence="9" key="1">
    <citation type="journal article" date="2021" name="PeerJ">
        <title>Extensive microbial diversity within the chicken gut microbiome revealed by metagenomics and culture.</title>
        <authorList>
            <person name="Gilroy R."/>
            <person name="Ravi A."/>
            <person name="Getino M."/>
            <person name="Pursley I."/>
            <person name="Horton D.L."/>
            <person name="Alikhan N.F."/>
            <person name="Baker D."/>
            <person name="Gharbi K."/>
            <person name="Hall N."/>
            <person name="Watson M."/>
            <person name="Adriaenssens E.M."/>
            <person name="Foster-Nyarko E."/>
            <person name="Jarju S."/>
            <person name="Secka A."/>
            <person name="Antonio M."/>
            <person name="Oren A."/>
            <person name="Chaudhuri R.R."/>
            <person name="La Ragione R."/>
            <person name="Hildebrand F."/>
            <person name="Pallen M.J."/>
        </authorList>
    </citation>
    <scope>NUCLEOTIDE SEQUENCE</scope>
    <source>
        <strain evidence="9">CHK160-4876</strain>
    </source>
</reference>
<gene>
    <name evidence="9" type="ORF">K8V30_05300</name>
</gene>
<dbReference type="Pfam" id="PF00482">
    <property type="entry name" value="T2SSF"/>
    <property type="match status" value="2"/>
</dbReference>
<comment type="similarity">
    <text evidence="2">Belongs to the GSP F family.</text>
</comment>
<dbReference type="GO" id="GO:0005886">
    <property type="term" value="C:plasma membrane"/>
    <property type="evidence" value="ECO:0007669"/>
    <property type="project" value="UniProtKB-SubCell"/>
</dbReference>
<dbReference type="Gene3D" id="1.20.81.30">
    <property type="entry name" value="Type II secretion system (T2SS), domain F"/>
    <property type="match status" value="1"/>
</dbReference>
<name>A0A921T584_9BACL</name>
<evidence type="ECO:0000256" key="1">
    <source>
        <dbReference type="ARBA" id="ARBA00004651"/>
    </source>
</evidence>
<dbReference type="EMBL" id="DYTV01000065">
    <property type="protein sequence ID" value="HJH11106.1"/>
    <property type="molecule type" value="Genomic_DNA"/>
</dbReference>
<comment type="caution">
    <text evidence="9">The sequence shown here is derived from an EMBL/GenBank/DDBJ whole genome shotgun (WGS) entry which is preliminary data.</text>
</comment>
<dbReference type="PANTHER" id="PTHR30012">
    <property type="entry name" value="GENERAL SECRETION PATHWAY PROTEIN"/>
    <property type="match status" value="1"/>
</dbReference>
<feature type="transmembrane region" description="Helical" evidence="7">
    <location>
        <begin position="278"/>
        <end position="299"/>
    </location>
</feature>
<sequence length="304" mass="34921">LPHHVQDVQLATTQVMEQLREGHGVVTIMAIFQVPAHHLITLTIAEENGEMIAAFARIAERMAIEEHLKRKFQQALLYPVTLLTLLFLMFLVFRTAFFPRITAITAQRQSNTSSPVYEYLLYLPDFFLFLFLTIIIAITVAKIYIRKQPIARQLSLQRKIFVWRTVQQTHLTKQFAHHLGSLLHAGIALQDSLQILSQQKYHPYIQHIATTIHAHVLQGTPLITILQLNDELLPQLVKFVTHGEQSGFLSKELLIYSELLEEKTTKGMERIIFAMQPLLFVIIALCIVAAYISLLVPIYNMMKF</sequence>
<keyword evidence="4 7" id="KW-0812">Transmembrane</keyword>
<evidence type="ECO:0000313" key="10">
    <source>
        <dbReference type="Proteomes" id="UP000700212"/>
    </source>
</evidence>
<keyword evidence="6 7" id="KW-0472">Membrane</keyword>
<evidence type="ECO:0000256" key="7">
    <source>
        <dbReference type="SAM" id="Phobius"/>
    </source>
</evidence>
<evidence type="ECO:0000256" key="3">
    <source>
        <dbReference type="ARBA" id="ARBA00022475"/>
    </source>
</evidence>
<evidence type="ECO:0000256" key="5">
    <source>
        <dbReference type="ARBA" id="ARBA00022989"/>
    </source>
</evidence>
<evidence type="ECO:0000256" key="4">
    <source>
        <dbReference type="ARBA" id="ARBA00022692"/>
    </source>
</evidence>
<evidence type="ECO:0000313" key="9">
    <source>
        <dbReference type="EMBL" id="HJH11106.1"/>
    </source>
</evidence>
<dbReference type="PRINTS" id="PR00812">
    <property type="entry name" value="BCTERIALGSPF"/>
</dbReference>
<evidence type="ECO:0000259" key="8">
    <source>
        <dbReference type="Pfam" id="PF00482"/>
    </source>
</evidence>
<comment type="subcellular location">
    <subcellularLocation>
        <location evidence="1">Cell membrane</location>
        <topology evidence="1">Multi-pass membrane protein</topology>
    </subcellularLocation>
</comment>
<reference evidence="9" key="2">
    <citation type="submission" date="2021-09" db="EMBL/GenBank/DDBJ databases">
        <authorList>
            <person name="Gilroy R."/>
        </authorList>
    </citation>
    <scope>NUCLEOTIDE SEQUENCE</scope>
    <source>
        <strain evidence="9">CHK160-4876</strain>
    </source>
</reference>
<dbReference type="AlphaFoldDB" id="A0A921T584"/>
<proteinExistence type="inferred from homology"/>
<feature type="transmembrane region" description="Helical" evidence="7">
    <location>
        <begin position="119"/>
        <end position="145"/>
    </location>
</feature>
<evidence type="ECO:0000256" key="6">
    <source>
        <dbReference type="ARBA" id="ARBA00023136"/>
    </source>
</evidence>
<accession>A0A921T584</accession>
<evidence type="ECO:0000256" key="2">
    <source>
        <dbReference type="ARBA" id="ARBA00005745"/>
    </source>
</evidence>
<keyword evidence="3" id="KW-1003">Cell membrane</keyword>
<feature type="domain" description="Type II secretion system protein GspF" evidence="8">
    <location>
        <begin position="13"/>
        <end position="99"/>
    </location>
</feature>
<feature type="transmembrane region" description="Helical" evidence="7">
    <location>
        <begin position="76"/>
        <end position="99"/>
    </location>
</feature>
<organism evidence="9 10">
    <name type="scientific">Metalysinibacillus jejuensis</name>
    <dbReference type="NCBI Taxonomy" id="914327"/>
    <lineage>
        <taxon>Bacteria</taxon>
        <taxon>Bacillati</taxon>
        <taxon>Bacillota</taxon>
        <taxon>Bacilli</taxon>
        <taxon>Bacillales</taxon>
        <taxon>Caryophanaceae</taxon>
        <taxon>Metalysinibacillus</taxon>
    </lineage>
</organism>
<keyword evidence="5 7" id="KW-1133">Transmembrane helix</keyword>
<dbReference type="Proteomes" id="UP000700212">
    <property type="component" value="Unassembled WGS sequence"/>
</dbReference>
<dbReference type="InterPro" id="IPR042094">
    <property type="entry name" value="T2SS_GspF_sf"/>
</dbReference>
<feature type="domain" description="Type II secretion system protein GspF" evidence="8">
    <location>
        <begin position="175"/>
        <end position="297"/>
    </location>
</feature>